<evidence type="ECO:0000313" key="3">
    <source>
        <dbReference type="Proteomes" id="UP001164286"/>
    </source>
</evidence>
<accession>A0AA38HFR7</accession>
<protein>
    <submittedName>
        <fullName evidence="2">Uncharacterized protein</fullName>
    </submittedName>
</protein>
<feature type="region of interest" description="Disordered" evidence="1">
    <location>
        <begin position="2027"/>
        <end position="2054"/>
    </location>
</feature>
<sequence length="2080" mass="234675">MPKSSSGHRQSSRSHPEPHLNEDVLRKVLSYASEGTLWRTRRVSRGLKMIADAKLKPFLATQRVLSDAASSIDIYDHDDRRWRKKQKSRYRNRLEHVHARFAYHLDTYPPASSRIRHMSLELREDTLYDWPLLGRIGPQLISLQLVIHDELEWFHWEPRARSPKIAWDKNGEDWREWVMDDYDSGSIRAAQNTRNLHKAFAPILSWSDRLDHSIRFPLIRTLSLIATARVVNHFVAAARHFPNLVELTLACPWADKYNLHDADPPIIRRSFPSVTHLVVTGRTRIAVHALSVLHRSLFNVKHLVFAVPINDSQGGLGACDVAAKAIFSFTHLEQLAVYGCIASALMEAIRRRQIRNPSTPGFEHLRLLAVERDVPGRSSYYDYERRKSYPLMDQSDYSCPRFPALRSVIFADRRSTWSDTSGRKKRKYILGSEIGFEDFFEKSHLQSLFSRYSSLEHAFWIRGYPADPLAINNDVSTWAEQGVMCGVRRYEGDKTGVHSNHLVLYIPAREGTSEWLKARRMLPIALNRKSLEDRGFLEASAALLMEGVPTAMGEESGILGLYLSDPGEFHTQADLAGRGILPASRSLSSSHSAPPLPPPQLHTNPPAARLADHPHPDHPTPRPVLPARNLHHSLMLDEASAILRAPAEIFEAIAHLADEQTIWRLMGTDRRVRSAVRPALLPHLEKQVLAISPAYKKTGVFEFLNKTVLERDCCELTPLRELHTRFQPILASTIDAAIRDLTLYPVRDDDREAGWNTLRATAPHLRRLDIFVLDRHRLKPIRDAVHLDSFSDAASARQQPPPHLWEQWKGVHDYLRDWSEILGPPAIVFPHLTTLILASTARGLQHLHQLARYAPNLVALEWNRVGLDACVAQFGALERLVISGAPSGAIYASRDIIQRSPRLRYLSIYTPPAFDWPYEATKQVMPDLVRLISDHKRMFDLALYGGAGSEVHPDVDFARLKALEIEGEYYGLGKWQARWPLLVQDGRHEARLPSLRRLAFVDRRTNSSGAYVLGARDRTGYTDFFPSDSHCCELFHTYPKLDRVEWLAGIPLDPLNFGTTPNQETRIVRCSAERERNIASPSQYRVEVRIYPEFRYRAYPKPDSRAHPGKPDASRRVSTRLTFLILSRNLSFLLLSVLHSCSWDGTADLSAGFNSGVLIVLYRTIPPILPQITQSCTAMSSDNYFHKLHKHIWVQIIDHLTPIQPKPLSGHTKEEVPVGASDSKAYKNGLPSVSEPGATSREDIRAGALAALMRTSIAFNHLCSSRLYTNIICDDFPALLSHIHSPKAHRAILSKRELLLKTTHLHIEYSRKVGQPTYLQHMRDTAFWAVCGSRNEFDGATVEARIEAIALQAMFKAFERDGAFPPDLGRLTHVSVGAIFGGQDRGTGVKHFCSRGGFGPLSLPPLIVWCRNSEKRGKPVFTYHYDIGTAYPSIAAGHKTRHILETHSRAYNIPTVAAITQGATINTLGERPYTSIPWGDKYLDLEVYSSSQRIGAASEENMPFPPVGAESPRRCGDERDREFVALAEARQLRKLEAQGWPAQDDDQVSWKAWIDAPPCEACGCIGLSVVLAAGPHAQAQLKRTHGPAPLYLLHSMPAEAYTFNGFPEEVIAVIAGYSEELAIWRLMATSRAVRNAAQPALQPHVAKQVLIAPLPYGTELFEPIPKSTLDRENARYTTSRELHERFHPIISSAVGTFVRDLQLEVRDDDREAGWNTLRRTATYLTQLDIFILDRFRTQPAEWDDPWYNADYDDSVGEEEDSDDEKDGGGRPDPEAWGLWWEGTPDYLEDWSGVLGTPPVRFSNLTKLTMTATSRGLHHLHQLAQLAPNLGDLTWKCDWGGEFTFGAMDGPELSGTFPNLVSLAVVAHPMMTVTAALNIPRCSPRLRSLLLHIPNPTTIPNIVDNELVDLVRLISQRRGLTRLGLYDGIVDDFLHCVHGLQAEGPSCCGFAHLISLALERQYEEDEEMMDDEGEMPNYWPLLEDSSTITPRFPKLPPKIHFRRLHPWGVGRNRLHRLFRLRTVPARPLPELSKPSTHTMDRRSTSRPLLVYQGDSGGTQRQVRRVAIGRIDYGLGSALGYR</sequence>
<reference evidence="2" key="1">
    <citation type="journal article" date="2022" name="G3 (Bethesda)">
        <title>High quality genome of the basidiomycete yeast Dioszegia hungarica PDD-24b-2 isolated from cloud water.</title>
        <authorList>
            <person name="Jarrige D."/>
            <person name="Haridas S."/>
            <person name="Bleykasten-Grosshans C."/>
            <person name="Joly M."/>
            <person name="Nadalig T."/>
            <person name="Sancelme M."/>
            <person name="Vuilleumier S."/>
            <person name="Grigoriev I.V."/>
            <person name="Amato P."/>
            <person name="Bringel F."/>
        </authorList>
    </citation>
    <scope>NUCLEOTIDE SEQUENCE</scope>
    <source>
        <strain evidence="2">PDD-24b-2</strain>
    </source>
</reference>
<dbReference type="RefSeq" id="XP_052949293.1">
    <property type="nucleotide sequence ID" value="XM_053087852.1"/>
</dbReference>
<feature type="region of interest" description="Disordered" evidence="1">
    <location>
        <begin position="1746"/>
        <end position="1775"/>
    </location>
</feature>
<organism evidence="2 3">
    <name type="scientific">Dioszegia hungarica</name>
    <dbReference type="NCBI Taxonomy" id="4972"/>
    <lineage>
        <taxon>Eukaryota</taxon>
        <taxon>Fungi</taxon>
        <taxon>Dikarya</taxon>
        <taxon>Basidiomycota</taxon>
        <taxon>Agaricomycotina</taxon>
        <taxon>Tremellomycetes</taxon>
        <taxon>Tremellales</taxon>
        <taxon>Bulleribasidiaceae</taxon>
        <taxon>Dioszegia</taxon>
    </lineage>
</organism>
<evidence type="ECO:0000313" key="2">
    <source>
        <dbReference type="EMBL" id="KAI9639516.1"/>
    </source>
</evidence>
<feature type="region of interest" description="Disordered" evidence="1">
    <location>
        <begin position="584"/>
        <end position="623"/>
    </location>
</feature>
<name>A0AA38HFR7_9TREE</name>
<feature type="compositionally biased region" description="Acidic residues" evidence="1">
    <location>
        <begin position="1750"/>
        <end position="1765"/>
    </location>
</feature>
<feature type="compositionally biased region" description="Low complexity" evidence="1">
    <location>
        <begin position="584"/>
        <end position="593"/>
    </location>
</feature>
<keyword evidence="3" id="KW-1185">Reference proteome</keyword>
<comment type="caution">
    <text evidence="2">The sequence shown here is derived from an EMBL/GenBank/DDBJ whole genome shotgun (WGS) entry which is preliminary data.</text>
</comment>
<evidence type="ECO:0000256" key="1">
    <source>
        <dbReference type="SAM" id="MobiDB-lite"/>
    </source>
</evidence>
<dbReference type="GeneID" id="77727057"/>
<feature type="compositionally biased region" description="Basic and acidic residues" evidence="1">
    <location>
        <begin position="610"/>
        <end position="620"/>
    </location>
</feature>
<dbReference type="EMBL" id="JAKWFO010000001">
    <property type="protein sequence ID" value="KAI9639516.1"/>
    <property type="molecule type" value="Genomic_DNA"/>
</dbReference>
<proteinExistence type="predicted"/>
<dbReference type="Proteomes" id="UP001164286">
    <property type="component" value="Unassembled WGS sequence"/>
</dbReference>
<feature type="region of interest" description="Disordered" evidence="1">
    <location>
        <begin position="1"/>
        <end position="20"/>
    </location>
</feature>
<gene>
    <name evidence="2" type="ORF">MKK02DRAFT_29559</name>
</gene>